<dbReference type="GO" id="GO:0005524">
    <property type="term" value="F:ATP binding"/>
    <property type="evidence" value="ECO:0007669"/>
    <property type="project" value="UniProtKB-KW"/>
</dbReference>
<evidence type="ECO:0000259" key="10">
    <source>
        <dbReference type="Pfam" id="PF18072"/>
    </source>
</evidence>
<evidence type="ECO:0000256" key="6">
    <source>
        <dbReference type="ARBA" id="ARBA00022840"/>
    </source>
</evidence>
<dbReference type="InterPro" id="IPR010074">
    <property type="entry name" value="PRibForGlyAmidine_synth_PurL"/>
</dbReference>
<evidence type="ECO:0000256" key="4">
    <source>
        <dbReference type="ARBA" id="ARBA00022741"/>
    </source>
</evidence>
<evidence type="ECO:0000256" key="5">
    <source>
        <dbReference type="ARBA" id="ARBA00022755"/>
    </source>
</evidence>
<feature type="domain" description="PurM-like N-terminal" evidence="8">
    <location>
        <begin position="71"/>
        <end position="184"/>
    </location>
</feature>
<feature type="domain" description="Phosphoribosylformylglycinamidine synthase linker" evidence="10">
    <location>
        <begin position="10"/>
        <end position="48"/>
    </location>
</feature>
<keyword evidence="5" id="KW-0658">Purine biosynthesis</keyword>
<evidence type="ECO:0000259" key="9">
    <source>
        <dbReference type="Pfam" id="PF02769"/>
    </source>
</evidence>
<dbReference type="PANTHER" id="PTHR43555">
    <property type="entry name" value="PHOSPHORIBOSYLFORMYLGLYCINAMIDINE SYNTHASE SUBUNIT PURL"/>
    <property type="match status" value="1"/>
</dbReference>
<keyword evidence="4" id="KW-0547">Nucleotide-binding</keyword>
<dbReference type="GO" id="GO:0046872">
    <property type="term" value="F:metal ion binding"/>
    <property type="evidence" value="ECO:0007669"/>
    <property type="project" value="UniProtKB-KW"/>
</dbReference>
<dbReference type="SUPFAM" id="SSF56042">
    <property type="entry name" value="PurM C-terminal domain-like"/>
    <property type="match status" value="1"/>
</dbReference>
<evidence type="ECO:0008006" key="12">
    <source>
        <dbReference type="Google" id="ProtNLM"/>
    </source>
</evidence>
<dbReference type="Pfam" id="PF02769">
    <property type="entry name" value="AIRS_C"/>
    <property type="match status" value="1"/>
</dbReference>
<proteinExistence type="inferred from homology"/>
<evidence type="ECO:0000256" key="7">
    <source>
        <dbReference type="ARBA" id="ARBA00022842"/>
    </source>
</evidence>
<dbReference type="Pfam" id="PF00586">
    <property type="entry name" value="AIRS"/>
    <property type="match status" value="1"/>
</dbReference>
<organism evidence="11">
    <name type="scientific">marine sediment metagenome</name>
    <dbReference type="NCBI Taxonomy" id="412755"/>
    <lineage>
        <taxon>unclassified sequences</taxon>
        <taxon>metagenomes</taxon>
        <taxon>ecological metagenomes</taxon>
    </lineage>
</organism>
<protein>
    <recommendedName>
        <fullName evidence="12">PurM-like N-terminal domain-containing protein</fullName>
    </recommendedName>
</protein>
<dbReference type="InterPro" id="IPR041609">
    <property type="entry name" value="PurL_linker"/>
</dbReference>
<dbReference type="Pfam" id="PF18072">
    <property type="entry name" value="FGAR-AT_linker"/>
    <property type="match status" value="1"/>
</dbReference>
<keyword evidence="1" id="KW-0963">Cytoplasm</keyword>
<evidence type="ECO:0000313" key="11">
    <source>
        <dbReference type="EMBL" id="GAH93821.1"/>
    </source>
</evidence>
<keyword evidence="3" id="KW-0479">Metal-binding</keyword>
<dbReference type="Gene3D" id="3.30.1330.10">
    <property type="entry name" value="PurM-like, N-terminal domain"/>
    <property type="match status" value="1"/>
</dbReference>
<evidence type="ECO:0000256" key="3">
    <source>
        <dbReference type="ARBA" id="ARBA00022723"/>
    </source>
</evidence>
<keyword evidence="7" id="KW-0460">Magnesium</keyword>
<dbReference type="AlphaFoldDB" id="X1JGH3"/>
<evidence type="ECO:0000256" key="1">
    <source>
        <dbReference type="ARBA" id="ARBA00022490"/>
    </source>
</evidence>
<gene>
    <name evidence="11" type="ORF">S06H3_00654</name>
</gene>
<name>X1JGH3_9ZZZZ</name>
<dbReference type="InterPro" id="IPR016188">
    <property type="entry name" value="PurM-like_N"/>
</dbReference>
<reference evidence="11" key="1">
    <citation type="journal article" date="2014" name="Front. Microbiol.">
        <title>High frequency of phylogenetically diverse reductive dehalogenase-homologous genes in deep subseafloor sedimentary metagenomes.</title>
        <authorList>
            <person name="Kawai M."/>
            <person name="Futagami T."/>
            <person name="Toyoda A."/>
            <person name="Takaki Y."/>
            <person name="Nishi S."/>
            <person name="Hori S."/>
            <person name="Arai W."/>
            <person name="Tsubouchi T."/>
            <person name="Morono Y."/>
            <person name="Uchiyama I."/>
            <person name="Ito T."/>
            <person name="Fujiyama A."/>
            <person name="Inagaki F."/>
            <person name="Takami H."/>
        </authorList>
    </citation>
    <scope>NUCLEOTIDE SEQUENCE</scope>
    <source>
        <strain evidence="11">Expedition CK06-06</strain>
    </source>
</reference>
<feature type="domain" description="PurM-like C-terminal" evidence="9">
    <location>
        <begin position="198"/>
        <end position="267"/>
    </location>
</feature>
<dbReference type="InterPro" id="IPR010918">
    <property type="entry name" value="PurM-like_C_dom"/>
</dbReference>
<dbReference type="EMBL" id="BARV01000127">
    <property type="protein sequence ID" value="GAH93821.1"/>
    <property type="molecule type" value="Genomic_DNA"/>
</dbReference>
<keyword evidence="6" id="KW-0067">ATP-binding</keyword>
<dbReference type="InterPro" id="IPR036921">
    <property type="entry name" value="PurM-like_N_sf"/>
</dbReference>
<dbReference type="InterPro" id="IPR036676">
    <property type="entry name" value="PurM-like_C_sf"/>
</dbReference>
<comment type="caution">
    <text evidence="11">The sequence shown here is derived from an EMBL/GenBank/DDBJ whole genome shotgun (WGS) entry which is preliminary data.</text>
</comment>
<dbReference type="GO" id="GO:0004642">
    <property type="term" value="F:phosphoribosylformylglycinamidine synthase activity"/>
    <property type="evidence" value="ECO:0007669"/>
    <property type="project" value="InterPro"/>
</dbReference>
<dbReference type="SUPFAM" id="SSF55326">
    <property type="entry name" value="PurM N-terminal domain-like"/>
    <property type="match status" value="1"/>
</dbReference>
<dbReference type="FunFam" id="3.30.1330.10:FF:000004">
    <property type="entry name" value="Phosphoribosylformylglycinamidine synthase subunit PurL"/>
    <property type="match status" value="1"/>
</dbReference>
<dbReference type="PANTHER" id="PTHR43555:SF1">
    <property type="entry name" value="PHOSPHORIBOSYLFORMYLGLYCINAMIDINE SYNTHASE SUBUNIT PURL"/>
    <property type="match status" value="1"/>
</dbReference>
<evidence type="ECO:0000259" key="8">
    <source>
        <dbReference type="Pfam" id="PF00586"/>
    </source>
</evidence>
<dbReference type="HAMAP" id="MF_00420">
    <property type="entry name" value="PurL_2"/>
    <property type="match status" value="1"/>
</dbReference>
<evidence type="ECO:0000256" key="2">
    <source>
        <dbReference type="ARBA" id="ARBA00022598"/>
    </source>
</evidence>
<accession>X1JGH3</accession>
<sequence>MTISKEALDKVALSEKEYNLIVQQLGREPNEVELGMFGSLWSEHCGYKHSKPLLKLLPSRGKRVLIGPGEENAGAVDIGDEQVVVMKIESHNHPSAIDPYQGAATAIGGVVRDIFTMGARPIALLNSLRFGPLTESSNRYLFNGVVGGLADYGNCLGIPSVGGEVFFADGYTGNPLVNGLCLGICEKDRLVKAKASGEGNLLMLVGADTGRGGIHGASGLASRAFEGEPEMKSVVPVGNPSLEKLLIEACLELAQTDWIVGMQDLGEQ</sequence>
<dbReference type="GO" id="GO:0006189">
    <property type="term" value="P:'de novo' IMP biosynthetic process"/>
    <property type="evidence" value="ECO:0007669"/>
    <property type="project" value="InterPro"/>
</dbReference>
<dbReference type="Gene3D" id="3.90.650.10">
    <property type="entry name" value="PurM-like C-terminal domain"/>
    <property type="match status" value="1"/>
</dbReference>
<keyword evidence="2" id="KW-0436">Ligase</keyword>